<evidence type="ECO:0000256" key="3">
    <source>
        <dbReference type="ARBA" id="ARBA00023242"/>
    </source>
</evidence>
<evidence type="ECO:0000313" key="8">
    <source>
        <dbReference type="EMBL" id="PLW09437.1"/>
    </source>
</evidence>
<feature type="coiled-coil region" evidence="4">
    <location>
        <begin position="349"/>
        <end position="379"/>
    </location>
</feature>
<feature type="region of interest" description="Disordered" evidence="5">
    <location>
        <begin position="1232"/>
        <end position="1375"/>
    </location>
</feature>
<dbReference type="InterPro" id="IPR016024">
    <property type="entry name" value="ARM-type_fold"/>
</dbReference>
<feature type="compositionally biased region" description="Basic and acidic residues" evidence="5">
    <location>
        <begin position="1295"/>
        <end position="1304"/>
    </location>
</feature>
<keyword evidence="10" id="KW-1185">Reference proteome</keyword>
<protein>
    <recommendedName>
        <fullName evidence="12">Symplekin</fullName>
    </recommendedName>
</protein>
<dbReference type="STRING" id="200324.A0A2N5S876"/>
<dbReference type="GO" id="GO:0006397">
    <property type="term" value="P:mRNA processing"/>
    <property type="evidence" value="ECO:0007669"/>
    <property type="project" value="UniProtKB-KW"/>
</dbReference>
<comment type="caution">
    <text evidence="8">The sequence shown here is derived from an EMBL/GenBank/DDBJ whole genome shotgun (WGS) entry which is preliminary data.</text>
</comment>
<accession>A0A2N5S876</accession>
<feature type="compositionally biased region" description="Pro residues" evidence="5">
    <location>
        <begin position="488"/>
        <end position="501"/>
    </location>
</feature>
<keyword evidence="4" id="KW-0175">Coiled coil</keyword>
<keyword evidence="3" id="KW-0539">Nucleus</keyword>
<keyword evidence="2" id="KW-0507">mRNA processing</keyword>
<dbReference type="Pfam" id="PF12295">
    <property type="entry name" value="Symplekin_C"/>
    <property type="match status" value="1"/>
</dbReference>
<evidence type="ECO:0000313" key="11">
    <source>
        <dbReference type="Proteomes" id="UP000235392"/>
    </source>
</evidence>
<feature type="domain" description="Symplekin C-terminal" evidence="7">
    <location>
        <begin position="1006"/>
        <end position="1201"/>
    </location>
</feature>
<organism evidence="8 11">
    <name type="scientific">Puccinia coronata f. sp. avenae</name>
    <dbReference type="NCBI Taxonomy" id="200324"/>
    <lineage>
        <taxon>Eukaryota</taxon>
        <taxon>Fungi</taxon>
        <taxon>Dikarya</taxon>
        <taxon>Basidiomycota</taxon>
        <taxon>Pucciniomycotina</taxon>
        <taxon>Pucciniomycetes</taxon>
        <taxon>Pucciniales</taxon>
        <taxon>Pucciniaceae</taxon>
        <taxon>Puccinia</taxon>
    </lineage>
</organism>
<dbReference type="Gene3D" id="1.25.10.10">
    <property type="entry name" value="Leucine-rich Repeat Variant"/>
    <property type="match status" value="1"/>
</dbReference>
<feature type="compositionally biased region" description="Acidic residues" evidence="5">
    <location>
        <begin position="856"/>
        <end position="865"/>
    </location>
</feature>
<feature type="region of interest" description="Disordered" evidence="5">
    <location>
        <begin position="838"/>
        <end position="865"/>
    </location>
</feature>
<dbReference type="InterPro" id="IPR022075">
    <property type="entry name" value="Symplekin_C"/>
</dbReference>
<dbReference type="SUPFAM" id="SSF48371">
    <property type="entry name" value="ARM repeat"/>
    <property type="match status" value="1"/>
</dbReference>
<dbReference type="InterPro" id="IPR032460">
    <property type="entry name" value="Symplekin/Pta1_N"/>
</dbReference>
<sequence>MVNSQIASQFPSKKFKLNHINEETTDSNPMALAGKPPSATPNDCLALFSSAISAPPGSITQRSTLSRLRELLDLNPAFIPILYPSLLALIAGNATHQLCFRPWIASIIQLAISKTALSPDQRLQIVLQSTETIHRLITLQDPSDQQLIQTKKLAIQAFSSAYPILFKHVCTKSTTTNDSKQWGLSNQIKGTILSLWRNENSPLGIRLAANKFVQRVIQVGTRGLIDPRKRNEDPSIVMCGSSSSAQQHPYLKPKELEQEANNLLEESTRIMFQSKIPELVAAIVVSLGSLVRLRPSLSPIIMVSLANYNPSNSPLVSRTVSVLQLKGIEKTLRITLSHLDRTTPGSPYTQQIREALLHQTKRIEELNEKERERKRLRKEEAMGAKKRARLDQRPDIQEIMPPPPQIHPTIVSTNQLPGFDVTSLPLELVAELVIANLQVLSDQALNNAINAYLCSVTGERTNASNEPTPMVQTLSNHTQLPHQMAIAPPPDRPHFLPPGSPVRPKMEIDSPSKADTETYMHHSSESSHMNALEEPPEDDGGIDEEELVLQPNPDLEEGEAEEGDKLIFPDTWQTDLPIELSELSRRLMIRMTLDRIVSNGLLVEGCKVQSGVWSMLLSRLVTRGMSDSGTGSVEEIEMRKEDIRQSLFQFVIADFPNRMHFARAWLMEEWLAKPTDPHQFDRPTDLMHSTPYERWLAMTLDYIVNNTACSNPTQPESTRPLLSGFVLDLPFISERELMRLQQMCQDPTKITVAFSTLRDLTTMRPTLRNRTLDVLLGLSTHSRRQIRTAAIMSVKSWVSPNNTMNHLGERVVSFAVQLLQKLEKNEEDDNENNILDAKAAAAGDGTSKSGLVDQPTEVEMEDGETTELEAAGREMSPEPPVSFAKVQNAVILSGLRKVKTEDVVVQHLELLLALSAKNPDLIDHLFRSYPLMPLQVQQSVNELITPLVRTLGGRHAKIISLIQNCEAGSEALVLRILSILTEKGKPPAGMIEAIKSLASKSSDLSPRFIIPMMGELSKSEIMHHLPRILTLLNGKPDEKNLVRSVLESIIQQPPSNFGSVSTNAPRVKQSELLTPVELLVLIHRSEDAQYSIKQAIEAIGLCFSMTEVFKPEVLAAFMQQVVDELTLPTLFLRTVIQAVQTYKSLQAFVSTTLLSRLILKKIWTQPQLWEGFMRCAKIISPHSFGAILQLPRDQLKELVGKQVGLKAPLREYVTKKAGNNKSRVTTLLEILSDTPHSPKQEGMLSTGPATPTGAPMAATTSSSASSMAGPGGVADTPQLVGAEPSMRVGPQLADEPARGDDELRPSSGPSDPAEPHTATDPPADSQPHAQPQNSPANTAAAAASAPPPSTHPNNENNHGKNAAGDPSLLVPTAVG</sequence>
<feature type="compositionally biased region" description="Low complexity" evidence="5">
    <location>
        <begin position="1329"/>
        <end position="1344"/>
    </location>
</feature>
<reference evidence="10 11" key="1">
    <citation type="submission" date="2017-11" db="EMBL/GenBank/DDBJ databases">
        <title>De novo assembly and phasing of dikaryotic genomes from two isolates of Puccinia coronata f. sp. avenae, the causal agent of oat crown rust.</title>
        <authorList>
            <person name="Miller M.E."/>
            <person name="Zhang Y."/>
            <person name="Omidvar V."/>
            <person name="Sperschneider J."/>
            <person name="Schwessinger B."/>
            <person name="Raley C."/>
            <person name="Palmer J.M."/>
            <person name="Garnica D."/>
            <person name="Upadhyaya N."/>
            <person name="Rathjen J."/>
            <person name="Taylor J.M."/>
            <person name="Park R.F."/>
            <person name="Dodds P.N."/>
            <person name="Hirsch C.D."/>
            <person name="Kianian S.F."/>
            <person name="Figueroa M."/>
        </authorList>
    </citation>
    <scope>NUCLEOTIDE SEQUENCE [LARGE SCALE GENOMIC DNA]</scope>
    <source>
        <strain evidence="9">12NC29</strain>
        <strain evidence="8">12SD80</strain>
    </source>
</reference>
<dbReference type="Proteomes" id="UP000235392">
    <property type="component" value="Unassembled WGS sequence"/>
</dbReference>
<proteinExistence type="predicted"/>
<dbReference type="Pfam" id="PF11935">
    <property type="entry name" value="SYMPK_PTA1_N"/>
    <property type="match status" value="1"/>
</dbReference>
<evidence type="ECO:0000259" key="6">
    <source>
        <dbReference type="Pfam" id="PF11935"/>
    </source>
</evidence>
<comment type="subcellular location">
    <subcellularLocation>
        <location evidence="1">Nucleus</location>
    </subcellularLocation>
</comment>
<evidence type="ECO:0000259" key="7">
    <source>
        <dbReference type="Pfam" id="PF12295"/>
    </source>
</evidence>
<dbReference type="EMBL" id="PGCJ01000191">
    <property type="protein sequence ID" value="PLW39692.1"/>
    <property type="molecule type" value="Genomic_DNA"/>
</dbReference>
<dbReference type="PANTHER" id="PTHR15245:SF20">
    <property type="entry name" value="SYMPLEKIN"/>
    <property type="match status" value="1"/>
</dbReference>
<evidence type="ECO:0000256" key="1">
    <source>
        <dbReference type="ARBA" id="ARBA00004123"/>
    </source>
</evidence>
<evidence type="ECO:0000313" key="9">
    <source>
        <dbReference type="EMBL" id="PLW39692.1"/>
    </source>
</evidence>
<evidence type="ECO:0000256" key="2">
    <source>
        <dbReference type="ARBA" id="ARBA00022664"/>
    </source>
</evidence>
<feature type="domain" description="Symplekin/Pta1 N-terminal" evidence="6">
    <location>
        <begin position="149"/>
        <end position="373"/>
    </location>
</feature>
<dbReference type="Proteomes" id="UP000235388">
    <property type="component" value="Unassembled WGS sequence"/>
</dbReference>
<dbReference type="PANTHER" id="PTHR15245">
    <property type="entry name" value="SYMPLEKIN-RELATED"/>
    <property type="match status" value="1"/>
</dbReference>
<dbReference type="InterPro" id="IPR011989">
    <property type="entry name" value="ARM-like"/>
</dbReference>
<feature type="compositionally biased region" description="Basic and acidic residues" evidence="5">
    <location>
        <begin position="504"/>
        <end position="525"/>
    </location>
</feature>
<evidence type="ECO:0000256" key="4">
    <source>
        <dbReference type="SAM" id="Coils"/>
    </source>
</evidence>
<dbReference type="OrthoDB" id="331600at2759"/>
<feature type="compositionally biased region" description="Acidic residues" evidence="5">
    <location>
        <begin position="534"/>
        <end position="544"/>
    </location>
</feature>
<dbReference type="EMBL" id="PGCI01001008">
    <property type="protein sequence ID" value="PLW09437.1"/>
    <property type="molecule type" value="Genomic_DNA"/>
</dbReference>
<evidence type="ECO:0008006" key="12">
    <source>
        <dbReference type="Google" id="ProtNLM"/>
    </source>
</evidence>
<dbReference type="InterPro" id="IPR021850">
    <property type="entry name" value="Symplekin/Pta1"/>
</dbReference>
<feature type="region of interest" description="Disordered" evidence="5">
    <location>
        <begin position="488"/>
        <end position="544"/>
    </location>
</feature>
<evidence type="ECO:0000313" key="10">
    <source>
        <dbReference type="Proteomes" id="UP000235388"/>
    </source>
</evidence>
<dbReference type="GO" id="GO:0005847">
    <property type="term" value="C:mRNA cleavage and polyadenylation specificity factor complex"/>
    <property type="evidence" value="ECO:0007669"/>
    <property type="project" value="TreeGrafter"/>
</dbReference>
<feature type="compositionally biased region" description="Low complexity" evidence="5">
    <location>
        <begin position="1245"/>
        <end position="1268"/>
    </location>
</feature>
<name>A0A2N5S876_9BASI</name>
<evidence type="ECO:0000256" key="5">
    <source>
        <dbReference type="SAM" id="MobiDB-lite"/>
    </source>
</evidence>
<gene>
    <name evidence="9" type="ORF">PCANC_15884</name>
    <name evidence="8" type="ORF">PCASD_21015</name>
</gene>